<sequence length="137" mass="15220">MARLLISLMVLTVFIAFSSAFSDWNSVAQSNGVLTSFLSQLKNDTPLRNHIIDQMKGKVARHSDGLFTSQLSKIKNDIAVRNHINNLLKGKVARHSDGLFTSQLSKIKNDIAVKNYLKNLLSSKRSLSAQEAAQESY</sequence>
<evidence type="ECO:0000259" key="5">
    <source>
        <dbReference type="SMART" id="SM00070"/>
    </source>
</evidence>
<comment type="subcellular location">
    <subcellularLocation>
        <location evidence="1">Secreted</location>
    </subcellularLocation>
</comment>
<dbReference type="GO" id="GO:0007189">
    <property type="term" value="P:adenylate cyclase-activating G protein-coupled receptor signaling pathway"/>
    <property type="evidence" value="ECO:0007669"/>
    <property type="project" value="TreeGrafter"/>
</dbReference>
<gene>
    <name evidence="6" type="ORF">GDO81_016269</name>
</gene>
<dbReference type="GO" id="GO:0005576">
    <property type="term" value="C:extracellular region"/>
    <property type="evidence" value="ECO:0007669"/>
    <property type="project" value="UniProtKB-SubCell"/>
</dbReference>
<dbReference type="EMBL" id="WNYA01000007">
    <property type="protein sequence ID" value="KAG8563953.1"/>
    <property type="molecule type" value="Genomic_DNA"/>
</dbReference>
<feature type="signal peptide" evidence="4">
    <location>
        <begin position="1"/>
        <end position="20"/>
    </location>
</feature>
<organism evidence="6 7">
    <name type="scientific">Engystomops pustulosus</name>
    <name type="common">Tungara frog</name>
    <name type="synonym">Physalaemus pustulosus</name>
    <dbReference type="NCBI Taxonomy" id="76066"/>
    <lineage>
        <taxon>Eukaryota</taxon>
        <taxon>Metazoa</taxon>
        <taxon>Chordata</taxon>
        <taxon>Craniata</taxon>
        <taxon>Vertebrata</taxon>
        <taxon>Euteleostomi</taxon>
        <taxon>Amphibia</taxon>
        <taxon>Batrachia</taxon>
        <taxon>Anura</taxon>
        <taxon>Neobatrachia</taxon>
        <taxon>Hyloidea</taxon>
        <taxon>Leptodactylidae</taxon>
        <taxon>Leiuperinae</taxon>
        <taxon>Engystomops</taxon>
    </lineage>
</organism>
<evidence type="ECO:0000313" key="7">
    <source>
        <dbReference type="Proteomes" id="UP000824782"/>
    </source>
</evidence>
<feature type="chain" id="PRO_5044715637" description="Glucagon / GIP / secretin / VIP family domain-containing protein" evidence="4">
    <location>
        <begin position="21"/>
        <end position="137"/>
    </location>
</feature>
<dbReference type="EMBL" id="WNYA01000007">
    <property type="protein sequence ID" value="KAG8563954.1"/>
    <property type="molecule type" value="Genomic_DNA"/>
</dbReference>
<evidence type="ECO:0000256" key="2">
    <source>
        <dbReference type="ARBA" id="ARBA00008369"/>
    </source>
</evidence>
<reference evidence="6" key="1">
    <citation type="thesis" date="2020" institute="ProQuest LLC" country="789 East Eisenhower Parkway, Ann Arbor, MI, USA">
        <title>Comparative Genomics and Chromosome Evolution.</title>
        <authorList>
            <person name="Mudd A.B."/>
        </authorList>
    </citation>
    <scope>NUCLEOTIDE SEQUENCE</scope>
    <source>
        <strain evidence="6">237g6f4</strain>
        <tissue evidence="6">Blood</tissue>
    </source>
</reference>
<dbReference type="GO" id="GO:0032880">
    <property type="term" value="P:regulation of protein localization"/>
    <property type="evidence" value="ECO:0007669"/>
    <property type="project" value="TreeGrafter"/>
</dbReference>
<dbReference type="Proteomes" id="UP000824782">
    <property type="component" value="Unassembled WGS sequence"/>
</dbReference>
<dbReference type="PANTHER" id="PTHR11213">
    <property type="entry name" value="GLUCAGON-FAMILY NEUROPEPTIDE"/>
    <property type="match status" value="1"/>
</dbReference>
<feature type="domain" description="Glucagon / GIP / secretin / VIP family" evidence="5">
    <location>
        <begin position="62"/>
        <end position="88"/>
    </location>
</feature>
<keyword evidence="7" id="KW-1185">Reference proteome</keyword>
<protein>
    <recommendedName>
        <fullName evidence="5">Glucagon / GIP / secretin / VIP family domain-containing protein</fullName>
    </recommendedName>
</protein>
<evidence type="ECO:0000256" key="4">
    <source>
        <dbReference type="SAM" id="SignalP"/>
    </source>
</evidence>
<keyword evidence="4" id="KW-0732">Signal</keyword>
<dbReference type="GO" id="GO:0005184">
    <property type="term" value="F:neuropeptide hormone activity"/>
    <property type="evidence" value="ECO:0007669"/>
    <property type="project" value="InterPro"/>
</dbReference>
<dbReference type="SMART" id="SM00070">
    <property type="entry name" value="GLUCA"/>
    <property type="match status" value="2"/>
</dbReference>
<accession>A0AAV7B0U6</accession>
<comment type="similarity">
    <text evidence="2">Belongs to the glucagon family.</text>
</comment>
<dbReference type="AlphaFoldDB" id="A0AAV7B0U6"/>
<proteinExistence type="inferred from homology"/>
<dbReference type="InterPro" id="IPR046963">
    <property type="entry name" value="VIP/GHRH-like"/>
</dbReference>
<keyword evidence="3" id="KW-0964">Secreted</keyword>
<comment type="caution">
    <text evidence="6">The sequence shown here is derived from an EMBL/GenBank/DDBJ whole genome shotgun (WGS) entry which is preliminary data.</text>
</comment>
<feature type="domain" description="Glucagon / GIP / secretin / VIP family" evidence="5">
    <location>
        <begin position="95"/>
        <end position="121"/>
    </location>
</feature>
<dbReference type="GO" id="GO:0051428">
    <property type="term" value="F:peptide hormone receptor binding"/>
    <property type="evidence" value="ECO:0007669"/>
    <property type="project" value="TreeGrafter"/>
</dbReference>
<evidence type="ECO:0000256" key="1">
    <source>
        <dbReference type="ARBA" id="ARBA00004613"/>
    </source>
</evidence>
<dbReference type="Gene3D" id="6.10.250.590">
    <property type="match status" value="2"/>
</dbReference>
<dbReference type="InterPro" id="IPR000532">
    <property type="entry name" value="Glucagon_GIP_secretin_VIP"/>
</dbReference>
<dbReference type="Pfam" id="PF00123">
    <property type="entry name" value="Hormone_2"/>
    <property type="match status" value="1"/>
</dbReference>
<name>A0AAV7B0U6_ENGPU</name>
<evidence type="ECO:0000256" key="3">
    <source>
        <dbReference type="ARBA" id="ARBA00022525"/>
    </source>
</evidence>
<evidence type="ECO:0000313" key="6">
    <source>
        <dbReference type="EMBL" id="KAG8563953.1"/>
    </source>
</evidence>